<sequence length="407" mass="45408">MAKILILIGGHLCTAPRPQKEAAAFASAGHDVTVCGVWFDDALAMRDRKLSGQQSYSFDIALDFRPSQPSLTRLSVRLQHRLAKEGFQHCGIFSPALLGYGAKALLRKAQHIRADLTIVHSEAGLWVGKQLIQKGYAVGVDFEDWFSRDLLPSAIKTRPIDKIQQLEKYLMQRCTFKLTTSQVMANALAKTYEANSPQVIYNVFPRADGVAPKLLELSQPLKLHWYSQTIGPGRGLETLFAALPYLKDSVEIHLRGNYPPSSQAWMEPMIPTEWRSRVNIHDAVSNAELPLRIAEYDIGLALEMSECESRYYTATNKLFQYMQAGLAVIASDTAGQREIMNQMPDVGTLIACNSPSELAAAINQYGHHRSKLQKVRQSAYRAGQEVFCYETQIPTLLSALNHTISQN</sequence>
<dbReference type="AlphaFoldDB" id="A0A0P7ZSP5"/>
<comment type="caution">
    <text evidence="1">The sequence shown here is derived from an EMBL/GenBank/DDBJ whole genome shotgun (WGS) entry which is preliminary data.</text>
</comment>
<proteinExistence type="predicted"/>
<dbReference type="Gene3D" id="3.40.50.2000">
    <property type="entry name" value="Glycogen Phosphorylase B"/>
    <property type="match status" value="1"/>
</dbReference>
<dbReference type="STRING" id="1666911.HLUCCA11_19240"/>
<reference evidence="1 2" key="1">
    <citation type="submission" date="2015-09" db="EMBL/GenBank/DDBJ databases">
        <title>Identification and resolution of microdiversity through metagenomic sequencing of parallel consortia.</title>
        <authorList>
            <person name="Nelson W.C."/>
            <person name="Romine M.F."/>
            <person name="Lindemann S.R."/>
        </authorList>
    </citation>
    <scope>NUCLEOTIDE SEQUENCE [LARGE SCALE GENOMIC DNA]</scope>
    <source>
        <strain evidence="1">Ana</strain>
    </source>
</reference>
<dbReference type="EMBL" id="LJZR01000036">
    <property type="protein sequence ID" value="KPQ33214.1"/>
    <property type="molecule type" value="Genomic_DNA"/>
</dbReference>
<dbReference type="Pfam" id="PF13692">
    <property type="entry name" value="Glyco_trans_1_4"/>
    <property type="match status" value="1"/>
</dbReference>
<dbReference type="Proteomes" id="UP000050465">
    <property type="component" value="Unassembled WGS sequence"/>
</dbReference>
<protein>
    <submittedName>
        <fullName evidence="1">Glycosyltransferase</fullName>
    </submittedName>
</protein>
<dbReference type="SUPFAM" id="SSF53756">
    <property type="entry name" value="UDP-Glycosyltransferase/glycogen phosphorylase"/>
    <property type="match status" value="1"/>
</dbReference>
<keyword evidence="1" id="KW-0808">Transferase</keyword>
<name>A0A0P7ZSP5_9CYAN</name>
<evidence type="ECO:0000313" key="2">
    <source>
        <dbReference type="Proteomes" id="UP000050465"/>
    </source>
</evidence>
<organism evidence="1 2">
    <name type="scientific">Phormidesmis priestleyi Ana</name>
    <dbReference type="NCBI Taxonomy" id="1666911"/>
    <lineage>
        <taxon>Bacteria</taxon>
        <taxon>Bacillati</taxon>
        <taxon>Cyanobacteriota</taxon>
        <taxon>Cyanophyceae</taxon>
        <taxon>Leptolyngbyales</taxon>
        <taxon>Leptolyngbyaceae</taxon>
        <taxon>Phormidesmis</taxon>
    </lineage>
</organism>
<accession>A0A0P7ZSP5</accession>
<gene>
    <name evidence="1" type="ORF">HLUCCA11_19240</name>
</gene>
<dbReference type="GO" id="GO:0016740">
    <property type="term" value="F:transferase activity"/>
    <property type="evidence" value="ECO:0007669"/>
    <property type="project" value="UniProtKB-KW"/>
</dbReference>
<evidence type="ECO:0000313" key="1">
    <source>
        <dbReference type="EMBL" id="KPQ33214.1"/>
    </source>
</evidence>